<protein>
    <recommendedName>
        <fullName evidence="1">DUF4116 domain-containing protein</fullName>
    </recommendedName>
</protein>
<gene>
    <name evidence="2" type="ORF">FDP41_009386</name>
</gene>
<dbReference type="GeneID" id="68116602"/>
<name>A0A6A5AY03_NAEFO</name>
<dbReference type="Proteomes" id="UP000444721">
    <property type="component" value="Unassembled WGS sequence"/>
</dbReference>
<dbReference type="InterPro" id="IPR025197">
    <property type="entry name" value="DUF4116"/>
</dbReference>
<organism evidence="2 3">
    <name type="scientific">Naegleria fowleri</name>
    <name type="common">Brain eating amoeba</name>
    <dbReference type="NCBI Taxonomy" id="5763"/>
    <lineage>
        <taxon>Eukaryota</taxon>
        <taxon>Discoba</taxon>
        <taxon>Heterolobosea</taxon>
        <taxon>Tetramitia</taxon>
        <taxon>Eutetramitia</taxon>
        <taxon>Vahlkampfiidae</taxon>
        <taxon>Naegleria</taxon>
    </lineage>
</organism>
<evidence type="ECO:0000259" key="1">
    <source>
        <dbReference type="Pfam" id="PF13475"/>
    </source>
</evidence>
<proteinExistence type="predicted"/>
<dbReference type="AlphaFoldDB" id="A0A6A5AY03"/>
<sequence>MKHDREIVLAAVQENGFALEYVGERMRNDKEIVLEAVKRTSQPLECASQDLLNDKEFLLEVVRCGNNGILNYLPNDIAFDKEFVLQAIKLNSFCIGSYGFAHFIPPSLAHIVSDKERDMLEVVKNKLLSAMVMFWNIVMNYIERECTIVIMMLI</sequence>
<accession>A0A6A5AY03</accession>
<dbReference type="VEuPathDB" id="AmoebaDB:NfTy_062030"/>
<evidence type="ECO:0000313" key="2">
    <source>
        <dbReference type="EMBL" id="KAF0972483.1"/>
    </source>
</evidence>
<feature type="domain" description="DUF4116" evidence="1">
    <location>
        <begin position="4"/>
        <end position="51"/>
    </location>
</feature>
<reference evidence="2 3" key="1">
    <citation type="journal article" date="2019" name="Sci. Rep.">
        <title>Nanopore sequencing improves the draft genome of the human pathogenic amoeba Naegleria fowleri.</title>
        <authorList>
            <person name="Liechti N."/>
            <person name="Schurch N."/>
            <person name="Bruggmann R."/>
            <person name="Wittwer M."/>
        </authorList>
    </citation>
    <scope>NUCLEOTIDE SEQUENCE [LARGE SCALE GENOMIC DNA]</scope>
    <source>
        <strain evidence="2 3">ATCC 30894</strain>
    </source>
</reference>
<keyword evidence="3" id="KW-1185">Reference proteome</keyword>
<dbReference type="EMBL" id="VFQX01000068">
    <property type="protein sequence ID" value="KAF0972483.1"/>
    <property type="molecule type" value="Genomic_DNA"/>
</dbReference>
<dbReference type="VEuPathDB" id="AmoebaDB:NF0102630"/>
<evidence type="ECO:0000313" key="3">
    <source>
        <dbReference type="Proteomes" id="UP000444721"/>
    </source>
</evidence>
<feature type="domain" description="DUF4116" evidence="1">
    <location>
        <begin position="54"/>
        <end position="96"/>
    </location>
</feature>
<dbReference type="Pfam" id="PF13475">
    <property type="entry name" value="DUF4116"/>
    <property type="match status" value="2"/>
</dbReference>
<dbReference type="VEuPathDB" id="AmoebaDB:FDP41_009386"/>
<dbReference type="RefSeq" id="XP_044557197.1">
    <property type="nucleotide sequence ID" value="XM_044713338.1"/>
</dbReference>
<comment type="caution">
    <text evidence="2">The sequence shown here is derived from an EMBL/GenBank/DDBJ whole genome shotgun (WGS) entry which is preliminary data.</text>
</comment>